<sequence length="96" mass="10599">MPAIHYRIRWPDASESHCYSPSLAIQDQLSAGADYALAEFLRRVRAATEVANERVQAKYGFLCSRANDQLVATEARAALFSTLPEARVTVLGFEPA</sequence>
<evidence type="ECO:0000313" key="1">
    <source>
        <dbReference type="EMBL" id="MDY0748953.1"/>
    </source>
</evidence>
<dbReference type="InterPro" id="IPR023846">
    <property type="entry name" value="CHP04042_MSMEG0570"/>
</dbReference>
<dbReference type="Proteomes" id="UP001285263">
    <property type="component" value="Unassembled WGS sequence"/>
</dbReference>
<gene>
    <name evidence="1" type="ORF">SNE35_30930</name>
</gene>
<reference evidence="1 2" key="1">
    <citation type="submission" date="2023-11" db="EMBL/GenBank/DDBJ databases">
        <title>Paucibacter sp. nov., isolated from fresh soil in Korea.</title>
        <authorList>
            <person name="Le N.T.T."/>
        </authorList>
    </citation>
    <scope>NUCLEOTIDE SEQUENCE [LARGE SCALE GENOMIC DNA]</scope>
    <source>
        <strain evidence="1 2">R3-3</strain>
    </source>
</reference>
<evidence type="ECO:0000313" key="2">
    <source>
        <dbReference type="Proteomes" id="UP001285263"/>
    </source>
</evidence>
<keyword evidence="2" id="KW-1185">Reference proteome</keyword>
<protein>
    <submittedName>
        <fullName evidence="1">MSMEG_0570 family nitrogen starvation response protein</fullName>
    </submittedName>
</protein>
<dbReference type="RefSeq" id="WP_320426922.1">
    <property type="nucleotide sequence ID" value="NZ_JAXCLA010000012.1"/>
</dbReference>
<proteinExistence type="predicted"/>
<organism evidence="1 2">
    <name type="scientific">Roseateles agri</name>
    <dbReference type="NCBI Taxonomy" id="3098619"/>
    <lineage>
        <taxon>Bacteria</taxon>
        <taxon>Pseudomonadati</taxon>
        <taxon>Pseudomonadota</taxon>
        <taxon>Betaproteobacteria</taxon>
        <taxon>Burkholderiales</taxon>
        <taxon>Sphaerotilaceae</taxon>
        <taxon>Roseateles</taxon>
    </lineage>
</organism>
<dbReference type="NCBIfam" id="TIGR04042">
    <property type="entry name" value="MSMEG_0570_fam"/>
    <property type="match status" value="1"/>
</dbReference>
<name>A0ABU5DSV7_9BURK</name>
<dbReference type="EMBL" id="JAXCLA010000012">
    <property type="protein sequence ID" value="MDY0748953.1"/>
    <property type="molecule type" value="Genomic_DNA"/>
</dbReference>
<accession>A0ABU5DSV7</accession>
<comment type="caution">
    <text evidence="1">The sequence shown here is derived from an EMBL/GenBank/DDBJ whole genome shotgun (WGS) entry which is preliminary data.</text>
</comment>